<dbReference type="InterPro" id="IPR001279">
    <property type="entry name" value="Metallo-B-lactamas"/>
</dbReference>
<dbReference type="PANTHER" id="PTHR46018">
    <property type="entry name" value="ZINC PHOSPHODIESTERASE ELAC PROTEIN 1"/>
    <property type="match status" value="1"/>
</dbReference>
<dbReference type="GO" id="GO:0042781">
    <property type="term" value="F:3'-tRNA processing endoribonuclease activity"/>
    <property type="evidence" value="ECO:0007669"/>
    <property type="project" value="TreeGrafter"/>
</dbReference>
<dbReference type="Proteomes" id="UP000177396">
    <property type="component" value="Unassembled WGS sequence"/>
</dbReference>
<dbReference type="InterPro" id="IPR036866">
    <property type="entry name" value="RibonucZ/Hydroxyglut_hydro"/>
</dbReference>
<reference evidence="2 3" key="1">
    <citation type="journal article" date="2016" name="Nat. Commun.">
        <title>Thousands of microbial genomes shed light on interconnected biogeochemical processes in an aquifer system.</title>
        <authorList>
            <person name="Anantharaman K."/>
            <person name="Brown C.T."/>
            <person name="Hug L.A."/>
            <person name="Sharon I."/>
            <person name="Castelle C.J."/>
            <person name="Probst A.J."/>
            <person name="Thomas B.C."/>
            <person name="Singh A."/>
            <person name="Wilkins M.J."/>
            <person name="Karaoz U."/>
            <person name="Brodie E.L."/>
            <person name="Williams K.H."/>
            <person name="Hubbard S.S."/>
            <person name="Banfield J.F."/>
        </authorList>
    </citation>
    <scope>NUCLEOTIDE SEQUENCE [LARGE SCALE GENOMIC DNA]</scope>
</reference>
<dbReference type="EMBL" id="MFJB01000090">
    <property type="protein sequence ID" value="OGF98691.1"/>
    <property type="molecule type" value="Genomic_DNA"/>
</dbReference>
<dbReference type="PANTHER" id="PTHR46018:SF2">
    <property type="entry name" value="ZINC PHOSPHODIESTERASE ELAC PROTEIN 1"/>
    <property type="match status" value="1"/>
</dbReference>
<organism evidence="2 3">
    <name type="scientific">Candidatus Gottesmanbacteria bacterium RBG_16_38_7b</name>
    <dbReference type="NCBI Taxonomy" id="1798372"/>
    <lineage>
        <taxon>Bacteria</taxon>
        <taxon>Candidatus Gottesmaniibacteriota</taxon>
    </lineage>
</organism>
<evidence type="ECO:0000259" key="1">
    <source>
        <dbReference type="Pfam" id="PF12706"/>
    </source>
</evidence>
<dbReference type="Pfam" id="PF12706">
    <property type="entry name" value="Lactamase_B_2"/>
    <property type="match status" value="1"/>
</dbReference>
<comment type="caution">
    <text evidence="2">The sequence shown here is derived from an EMBL/GenBank/DDBJ whole genome shotgun (WGS) entry which is preliminary data.</text>
</comment>
<feature type="domain" description="Metallo-beta-lactamase" evidence="1">
    <location>
        <begin position="31"/>
        <end position="227"/>
    </location>
</feature>
<dbReference type="AlphaFoldDB" id="A0A1F5YFR1"/>
<evidence type="ECO:0000313" key="3">
    <source>
        <dbReference type="Proteomes" id="UP000177396"/>
    </source>
</evidence>
<protein>
    <recommendedName>
        <fullName evidence="1">Metallo-beta-lactamase domain-containing protein</fullName>
    </recommendedName>
</protein>
<sequence length="261" mass="30042">MKIIPLGSNGFFPSYNRQTACYAIHYKSILIVLDAGSGLFRFAEKEGKVLLRGVDEIHIFLSHYHLDHTFGFYAAFELFEKKRVTVFAKAGRQVFSEFVAMEHFPIDYEKKHKNFSWKTVTEETYRLEGYKAKVRKQNHRGEVSLGFRMEFSNGKSMTYITDGEPTWESVEFVRGVDLLLHEHEPSDEKEAKHLKLEDQISDGHVTTEGAGLIAREAGVKKLALVHHNPFLNEASLIKELKKAKAIFKESYLAMDMEEVEF</sequence>
<evidence type="ECO:0000313" key="2">
    <source>
        <dbReference type="EMBL" id="OGF98691.1"/>
    </source>
</evidence>
<name>A0A1F5YFR1_9BACT</name>
<proteinExistence type="predicted"/>
<accession>A0A1F5YFR1</accession>
<gene>
    <name evidence="2" type="ORF">A2153_01385</name>
</gene>
<dbReference type="Gene3D" id="3.60.15.10">
    <property type="entry name" value="Ribonuclease Z/Hydroxyacylglutathione hydrolase-like"/>
    <property type="match status" value="1"/>
</dbReference>
<dbReference type="SUPFAM" id="SSF56281">
    <property type="entry name" value="Metallo-hydrolase/oxidoreductase"/>
    <property type="match status" value="1"/>
</dbReference>